<dbReference type="EMBL" id="ACJY01000018">
    <property type="protein sequence ID" value="EFE87942.1"/>
    <property type="molecule type" value="Genomic_DNA"/>
</dbReference>
<comment type="catalytic activity">
    <reaction evidence="9">
        <text>tRNA(Ile) + L-isoleucine + ATP = L-isoleucyl-tRNA(Ile) + AMP + diphosphate</text>
        <dbReference type="Rhea" id="RHEA:11060"/>
        <dbReference type="Rhea" id="RHEA-COMP:9666"/>
        <dbReference type="Rhea" id="RHEA-COMP:9695"/>
        <dbReference type="ChEBI" id="CHEBI:30616"/>
        <dbReference type="ChEBI" id="CHEBI:33019"/>
        <dbReference type="ChEBI" id="CHEBI:58045"/>
        <dbReference type="ChEBI" id="CHEBI:78442"/>
        <dbReference type="ChEBI" id="CHEBI:78528"/>
        <dbReference type="ChEBI" id="CHEBI:456215"/>
        <dbReference type="EC" id="6.1.1.5"/>
    </reaction>
</comment>
<evidence type="ECO:0000259" key="11">
    <source>
        <dbReference type="Pfam" id="PF06827"/>
    </source>
</evidence>
<comment type="function">
    <text evidence="8">Catalyzes the attachment of isoleucine to tRNA(Ile). As IleRS can inadvertently accommodate and process structurally similar amino acids such as valine, to avoid such errors it has two additional distinct tRNA(Ile)-dependent editing activities. One activity is designated as 'pretransfer' editing and involves the hydrolysis of activated Val-AMP. The other activity is designated 'posttransfer' editing and involves deacylation of mischarged Val-tRNA(Ile).</text>
</comment>
<evidence type="ECO:0000259" key="10">
    <source>
        <dbReference type="Pfam" id="PF00133"/>
    </source>
</evidence>
<evidence type="ECO:0000256" key="6">
    <source>
        <dbReference type="ARBA" id="ARBA00022917"/>
    </source>
</evidence>
<dbReference type="PANTHER" id="PTHR42765:SF1">
    <property type="entry name" value="ISOLEUCINE--TRNA LIGASE, MITOCHONDRIAL"/>
    <property type="match status" value="1"/>
</dbReference>
<dbReference type="InterPro" id="IPR050081">
    <property type="entry name" value="Ile-tRNA_ligase"/>
</dbReference>
<evidence type="ECO:0000256" key="9">
    <source>
        <dbReference type="ARBA" id="ARBA00048359"/>
    </source>
</evidence>
<dbReference type="AlphaFoldDB" id="D4CRP3"/>
<dbReference type="GO" id="GO:0000049">
    <property type="term" value="F:tRNA binding"/>
    <property type="evidence" value="ECO:0007669"/>
    <property type="project" value="InterPro"/>
</dbReference>
<dbReference type="InterPro" id="IPR033708">
    <property type="entry name" value="Anticodon_Ile_BEm"/>
</dbReference>
<dbReference type="PANTHER" id="PTHR42765">
    <property type="entry name" value="SOLEUCYL-TRNA SYNTHETASE"/>
    <property type="match status" value="1"/>
</dbReference>
<sequence>MDVWFDSGSSHRGVLEVWEGLHRPCDLYLEGSDQHRGWFHTSLLTSVSSTGDSPYKSVLTHGFVNDGEGRKMSKSLGNTVAPSDVIKVYGADILRLWCGSVDYRDDVRISDNIIKQMSEAYRRIRNTARYILGNSYDFNPKTDKVAYKDMLEIDKWALNKLEVLKRSVTESYDKYEFYNLFQGIHYFAAIDMSAFYLDIIKDRLYTEKKDSIARRAAQTVMYEILMTLTKMVAPILSFTAEEIWESIPAETREAESIFLADWYVNNDEYLNPELDEKWQQIIKLRKEVNKKLEKARQGENKIIGNSLDAKVSLYTEDNALKEFIKENLELLETVFIVSDIEVVDSSDDNFTAAEEIENLKIKITHADGEKCERCWKYDDLGTDPEHPTLCPRCTGVLK</sequence>
<protein>
    <recommendedName>
        <fullName evidence="2">isoleucine--tRNA ligase</fullName>
        <ecNumber evidence="2">6.1.1.5</ecNumber>
    </recommendedName>
</protein>
<dbReference type="GO" id="GO:0005524">
    <property type="term" value="F:ATP binding"/>
    <property type="evidence" value="ECO:0007669"/>
    <property type="project" value="UniProtKB-KW"/>
</dbReference>
<dbReference type="FunFam" id="1.10.730.20:FF:000001">
    <property type="entry name" value="Isoleucine--tRNA ligase"/>
    <property type="match status" value="1"/>
</dbReference>
<name>D4CRP3_9FUSO</name>
<dbReference type="Proteomes" id="UP000003748">
    <property type="component" value="Unassembled WGS sequence"/>
</dbReference>
<keyword evidence="7" id="KW-0030">Aminoacyl-tRNA synthetase</keyword>
<dbReference type="SUPFAM" id="SSF47323">
    <property type="entry name" value="Anticodon-binding domain of a subclass of class I aminoacyl-tRNA synthetases"/>
    <property type="match status" value="1"/>
</dbReference>
<dbReference type="GO" id="GO:0004822">
    <property type="term" value="F:isoleucine-tRNA ligase activity"/>
    <property type="evidence" value="ECO:0007669"/>
    <property type="project" value="UniProtKB-EC"/>
</dbReference>
<dbReference type="InterPro" id="IPR002300">
    <property type="entry name" value="aa-tRNA-synth_Ia"/>
</dbReference>
<keyword evidence="5" id="KW-0067">ATP-binding</keyword>
<evidence type="ECO:0000256" key="4">
    <source>
        <dbReference type="ARBA" id="ARBA00022741"/>
    </source>
</evidence>
<dbReference type="STRING" id="546275.FUSPEROL_00051"/>
<dbReference type="Pfam" id="PF00133">
    <property type="entry name" value="tRNA-synt_1"/>
    <property type="match status" value="1"/>
</dbReference>
<dbReference type="GO" id="GO:0005829">
    <property type="term" value="C:cytosol"/>
    <property type="evidence" value="ECO:0007669"/>
    <property type="project" value="TreeGrafter"/>
</dbReference>
<dbReference type="Pfam" id="PF08264">
    <property type="entry name" value="Anticodon_1"/>
    <property type="match status" value="1"/>
</dbReference>
<evidence type="ECO:0000256" key="7">
    <source>
        <dbReference type="ARBA" id="ARBA00023146"/>
    </source>
</evidence>
<feature type="domain" description="Zinc finger FPG/IleRS-type" evidence="11">
    <location>
        <begin position="368"/>
        <end position="393"/>
    </location>
</feature>
<reference evidence="13 14" key="1">
    <citation type="submission" date="2010-02" db="EMBL/GenBank/DDBJ databases">
        <authorList>
            <person name="Weinstock G."/>
            <person name="Sodergren E."/>
            <person name="Clifton S."/>
            <person name="Fulton L."/>
            <person name="Fulton B."/>
            <person name="Courtney L."/>
            <person name="Fronick C."/>
            <person name="Harrison M."/>
            <person name="Strong C."/>
            <person name="Farmer C."/>
            <person name="Delahaunty K."/>
            <person name="Markovic C."/>
            <person name="Hall O."/>
            <person name="Minx P."/>
            <person name="Tomlinson C."/>
            <person name="Mitreva M."/>
            <person name="Nelson J."/>
            <person name="Hou S."/>
            <person name="Wollam A."/>
            <person name="Pepin K.H."/>
            <person name="Johnson M."/>
            <person name="Bhonagiri V."/>
            <person name="Zhang X."/>
            <person name="Suruliraj S."/>
            <person name="Warren W."/>
            <person name="Chinwalla A."/>
            <person name="Mardis E.R."/>
            <person name="Wilson R.K."/>
        </authorList>
    </citation>
    <scope>NUCLEOTIDE SEQUENCE [LARGE SCALE GENOMIC DNA]</scope>
    <source>
        <strain evidence="13 14">ATCC 33693</strain>
    </source>
</reference>
<dbReference type="CDD" id="cd07960">
    <property type="entry name" value="Anticodon_Ia_Ile_BEm"/>
    <property type="match status" value="1"/>
</dbReference>
<keyword evidence="6" id="KW-0648">Protein biosynthesis</keyword>
<dbReference type="InterPro" id="IPR009080">
    <property type="entry name" value="tRNAsynth_Ia_anticodon-bd"/>
</dbReference>
<evidence type="ECO:0000313" key="14">
    <source>
        <dbReference type="Proteomes" id="UP000003748"/>
    </source>
</evidence>
<feature type="domain" description="Methionyl/Valyl/Leucyl/Isoleucyl-tRNA synthetase anticodon-binding" evidence="12">
    <location>
        <begin position="154"/>
        <end position="310"/>
    </location>
</feature>
<keyword evidence="3" id="KW-0436">Ligase</keyword>
<evidence type="ECO:0000256" key="1">
    <source>
        <dbReference type="ARBA" id="ARBA00006887"/>
    </source>
</evidence>
<dbReference type="InterPro" id="IPR014729">
    <property type="entry name" value="Rossmann-like_a/b/a_fold"/>
</dbReference>
<dbReference type="InterPro" id="IPR010663">
    <property type="entry name" value="Znf_FPG/IleRS"/>
</dbReference>
<dbReference type="Gene3D" id="1.10.730.20">
    <property type="match status" value="1"/>
</dbReference>
<dbReference type="Gene3D" id="3.40.50.620">
    <property type="entry name" value="HUPs"/>
    <property type="match status" value="1"/>
</dbReference>
<dbReference type="SUPFAM" id="SSF52374">
    <property type="entry name" value="Nucleotidylyl transferase"/>
    <property type="match status" value="1"/>
</dbReference>
<evidence type="ECO:0000256" key="3">
    <source>
        <dbReference type="ARBA" id="ARBA00022598"/>
    </source>
</evidence>
<evidence type="ECO:0000259" key="12">
    <source>
        <dbReference type="Pfam" id="PF08264"/>
    </source>
</evidence>
<evidence type="ECO:0000313" key="13">
    <source>
        <dbReference type="EMBL" id="EFE87942.1"/>
    </source>
</evidence>
<evidence type="ECO:0000256" key="8">
    <source>
        <dbReference type="ARBA" id="ARBA00025217"/>
    </source>
</evidence>
<dbReference type="HOGENOM" id="CLU_001493_7_3_0"/>
<dbReference type="InterPro" id="IPR013155">
    <property type="entry name" value="M/V/L/I-tRNA-synth_anticd-bd"/>
</dbReference>
<dbReference type="Pfam" id="PF06827">
    <property type="entry name" value="zf-FPG_IleRS"/>
    <property type="match status" value="1"/>
</dbReference>
<dbReference type="eggNOG" id="COG0060">
    <property type="taxonomic scope" value="Bacteria"/>
</dbReference>
<accession>D4CRP3</accession>
<dbReference type="GO" id="GO:0006428">
    <property type="term" value="P:isoleucyl-tRNA aminoacylation"/>
    <property type="evidence" value="ECO:0007669"/>
    <property type="project" value="TreeGrafter"/>
</dbReference>
<gene>
    <name evidence="13" type="ORF">FUSPEROL_00051</name>
</gene>
<keyword evidence="4" id="KW-0547">Nucleotide-binding</keyword>
<feature type="domain" description="Aminoacyl-tRNA synthetase class Ia" evidence="10">
    <location>
        <begin position="1"/>
        <end position="110"/>
    </location>
</feature>
<proteinExistence type="inferred from homology"/>
<organism evidence="13 14">
    <name type="scientific">Fusobacterium periodonticum ATCC 33693</name>
    <dbReference type="NCBI Taxonomy" id="546275"/>
    <lineage>
        <taxon>Bacteria</taxon>
        <taxon>Fusobacteriati</taxon>
        <taxon>Fusobacteriota</taxon>
        <taxon>Fusobacteriia</taxon>
        <taxon>Fusobacteriales</taxon>
        <taxon>Fusobacteriaceae</taxon>
        <taxon>Fusobacterium</taxon>
    </lineage>
</organism>
<dbReference type="EC" id="6.1.1.5" evidence="2"/>
<comment type="similarity">
    <text evidence="1">Belongs to the class-I aminoacyl-tRNA synthetase family. IleS type 1 subfamily.</text>
</comment>
<evidence type="ECO:0000256" key="5">
    <source>
        <dbReference type="ARBA" id="ARBA00022840"/>
    </source>
</evidence>
<dbReference type="FunFam" id="3.40.50.620:FF:000305">
    <property type="entry name" value="Isoleucine--tRNA ligase"/>
    <property type="match status" value="1"/>
</dbReference>
<evidence type="ECO:0000256" key="2">
    <source>
        <dbReference type="ARBA" id="ARBA00013165"/>
    </source>
</evidence>
<comment type="caution">
    <text evidence="13">The sequence shown here is derived from an EMBL/GenBank/DDBJ whole genome shotgun (WGS) entry which is preliminary data.</text>
</comment>